<evidence type="ECO:0000256" key="2">
    <source>
        <dbReference type="ARBA" id="ARBA00004236"/>
    </source>
</evidence>
<dbReference type="GO" id="GO:0008658">
    <property type="term" value="F:penicillin binding"/>
    <property type="evidence" value="ECO:0007669"/>
    <property type="project" value="InterPro"/>
</dbReference>
<evidence type="ECO:0000256" key="3">
    <source>
        <dbReference type="ARBA" id="ARBA00022475"/>
    </source>
</evidence>
<dbReference type="GO" id="GO:0005886">
    <property type="term" value="C:plasma membrane"/>
    <property type="evidence" value="ECO:0007669"/>
    <property type="project" value="UniProtKB-SubCell"/>
</dbReference>
<gene>
    <name evidence="16" type="ORF">SAMN02927921_03696</name>
</gene>
<dbReference type="GO" id="GO:0071972">
    <property type="term" value="F:peptidoglycan L,D-transpeptidase activity"/>
    <property type="evidence" value="ECO:0007669"/>
    <property type="project" value="TreeGrafter"/>
</dbReference>
<evidence type="ECO:0000256" key="6">
    <source>
        <dbReference type="ARBA" id="ARBA00022670"/>
    </source>
</evidence>
<keyword evidence="9" id="KW-0133">Cell shape</keyword>
<evidence type="ECO:0000256" key="9">
    <source>
        <dbReference type="ARBA" id="ARBA00022960"/>
    </source>
</evidence>
<dbReference type="NCBIfam" id="TIGR03423">
    <property type="entry name" value="pbp2_mrdA"/>
    <property type="match status" value="1"/>
</dbReference>
<keyword evidence="5" id="KW-0121">Carboxypeptidase</keyword>
<dbReference type="Gene3D" id="3.30.1390.30">
    <property type="entry name" value="Penicillin-binding protein 2a, domain 3"/>
    <property type="match status" value="1"/>
</dbReference>
<proteinExistence type="predicted"/>
<dbReference type="SUPFAM" id="SSF56519">
    <property type="entry name" value="Penicillin binding protein dimerisation domain"/>
    <property type="match status" value="1"/>
</dbReference>
<keyword evidence="17" id="KW-1185">Reference proteome</keyword>
<organism evidence="16 17">
    <name type="scientific">Sinomicrobium oceani</name>
    <dbReference type="NCBI Taxonomy" id="1150368"/>
    <lineage>
        <taxon>Bacteria</taxon>
        <taxon>Pseudomonadati</taxon>
        <taxon>Bacteroidota</taxon>
        <taxon>Flavobacteriia</taxon>
        <taxon>Flavobacteriales</taxon>
        <taxon>Flavobacteriaceae</taxon>
        <taxon>Sinomicrobium</taxon>
    </lineage>
</organism>
<feature type="domain" description="Penicillin-binding protein dimerisation" evidence="15">
    <location>
        <begin position="46"/>
        <end position="207"/>
    </location>
</feature>
<evidence type="ECO:0000256" key="4">
    <source>
        <dbReference type="ARBA" id="ARBA00022519"/>
    </source>
</evidence>
<dbReference type="InterPro" id="IPR001460">
    <property type="entry name" value="PCN-bd_Tpept"/>
</dbReference>
<dbReference type="GO" id="GO:0071555">
    <property type="term" value="P:cell wall organization"/>
    <property type="evidence" value="ECO:0007669"/>
    <property type="project" value="UniProtKB-KW"/>
</dbReference>
<accession>A0A1K1RLE7</accession>
<protein>
    <submittedName>
        <fullName evidence="16">Penicillin-binding protein 2</fullName>
    </submittedName>
</protein>
<evidence type="ECO:0000256" key="13">
    <source>
        <dbReference type="ARBA" id="ARBA00023316"/>
    </source>
</evidence>
<keyword evidence="10" id="KW-0573">Peptidoglycan synthesis</keyword>
<keyword evidence="13" id="KW-0961">Cell wall biogenesis/degradation</keyword>
<comment type="subcellular location">
    <subcellularLocation>
        <location evidence="2">Cell membrane</location>
    </subcellularLocation>
    <subcellularLocation>
        <location evidence="1">Membrane</location>
        <topology evidence="1">Single-pass membrane protein</topology>
    </subcellularLocation>
</comment>
<keyword evidence="11" id="KW-1133">Transmembrane helix</keyword>
<dbReference type="GO" id="GO:0006508">
    <property type="term" value="P:proteolysis"/>
    <property type="evidence" value="ECO:0007669"/>
    <property type="project" value="UniProtKB-KW"/>
</dbReference>
<dbReference type="InterPro" id="IPR017790">
    <property type="entry name" value="Penicillin-binding_protein_2"/>
</dbReference>
<dbReference type="InterPro" id="IPR005311">
    <property type="entry name" value="PBP_dimer"/>
</dbReference>
<dbReference type="InterPro" id="IPR036138">
    <property type="entry name" value="PBP_dimer_sf"/>
</dbReference>
<name>A0A1K1RLE7_9FLAO</name>
<dbReference type="InterPro" id="IPR012338">
    <property type="entry name" value="Beta-lactam/transpept-like"/>
</dbReference>
<evidence type="ECO:0000256" key="8">
    <source>
        <dbReference type="ARBA" id="ARBA00022801"/>
    </source>
</evidence>
<evidence type="ECO:0000256" key="1">
    <source>
        <dbReference type="ARBA" id="ARBA00004167"/>
    </source>
</evidence>
<sequence>MRKLLLSSIIIFVALIYIGRLSYLQLISGNKDSPLNDTAIKQVFDYPERGYIYDRNGGLLVANQPSYDVMVIPREVKSLDTLEFCSLLNISEEDFIKKYKKAYTYSPRLPSVFVPQLSKQEYAALQEKMRKYEGFYIQKRSLRHYQTAYGANIFGYIREVSEYDLRNNPSYQSGELIGIQGVEEYYESTLRGRKGIKYIQKDRFNRDIGPYKNGAYDTLPEQGKDIQLTIDIDLQAYGEKLMVNKRGGIVAIEPKTGEILALVTAPSYDPSLLVGRQRSRNYTELYYDSIANPLYDRSLLAMYPPGSPFKTLNALVALQEHVIEPSHRLTCQNGYYYKGRRLMGCHCGGGSWDLVRGVALSCNGYFATVYRKIIDKYPTSAEGMTAWEKHMKSFGLGDYLGYDLPIGKAGRIPDATMYNRMYGKHRWYSTTNLSNAIGQGEILTTPIQLANFTATIANKGYYYTPHVLKSIENQPLKDKKFTEKKYTTIDAKYFDPVIEGMAEVYRNGTARYFQVPGIDIAGKTGTAENFTRIDGKRTQLTDHSIFVAFAPVENPKIAIAVFVENGYWGSRYAAPIASVMIEKYLKGEVTRQDLEKRMLETSLEKEYEKPYSGKPFRINE</sequence>
<evidence type="ECO:0000256" key="10">
    <source>
        <dbReference type="ARBA" id="ARBA00022984"/>
    </source>
</evidence>
<dbReference type="STRING" id="1150368.SAMN02927921_03696"/>
<dbReference type="RefSeq" id="WP_072318939.1">
    <property type="nucleotide sequence ID" value="NZ_FPJE01000028.1"/>
</dbReference>
<keyword evidence="12" id="KW-0472">Membrane</keyword>
<reference evidence="16 17" key="1">
    <citation type="submission" date="2016-11" db="EMBL/GenBank/DDBJ databases">
        <authorList>
            <person name="Jaros S."/>
            <person name="Januszkiewicz K."/>
            <person name="Wedrychowicz H."/>
        </authorList>
    </citation>
    <scope>NUCLEOTIDE SEQUENCE [LARGE SCALE GENOMIC DNA]</scope>
    <source>
        <strain evidence="16 17">CGMCC 1.12145</strain>
    </source>
</reference>
<dbReference type="GO" id="GO:0009252">
    <property type="term" value="P:peptidoglycan biosynthetic process"/>
    <property type="evidence" value="ECO:0007669"/>
    <property type="project" value="UniProtKB-KW"/>
</dbReference>
<dbReference type="EMBL" id="FPJE01000028">
    <property type="protein sequence ID" value="SFW72619.1"/>
    <property type="molecule type" value="Genomic_DNA"/>
</dbReference>
<evidence type="ECO:0000259" key="15">
    <source>
        <dbReference type="Pfam" id="PF03717"/>
    </source>
</evidence>
<evidence type="ECO:0000256" key="5">
    <source>
        <dbReference type="ARBA" id="ARBA00022645"/>
    </source>
</evidence>
<dbReference type="InterPro" id="IPR050515">
    <property type="entry name" value="Beta-lactam/transpept"/>
</dbReference>
<keyword evidence="6" id="KW-0645">Protease</keyword>
<evidence type="ECO:0000313" key="17">
    <source>
        <dbReference type="Proteomes" id="UP000182248"/>
    </source>
</evidence>
<dbReference type="Pfam" id="PF00905">
    <property type="entry name" value="Transpeptidase"/>
    <property type="match status" value="1"/>
</dbReference>
<dbReference type="AlphaFoldDB" id="A0A1K1RLE7"/>
<dbReference type="PANTHER" id="PTHR30627:SF2">
    <property type="entry name" value="PEPTIDOGLYCAN D,D-TRANSPEPTIDASE MRDA"/>
    <property type="match status" value="1"/>
</dbReference>
<dbReference type="Proteomes" id="UP000182248">
    <property type="component" value="Unassembled WGS sequence"/>
</dbReference>
<evidence type="ECO:0000256" key="11">
    <source>
        <dbReference type="ARBA" id="ARBA00022989"/>
    </source>
</evidence>
<dbReference type="GO" id="GO:0009002">
    <property type="term" value="F:serine-type D-Ala-D-Ala carboxypeptidase activity"/>
    <property type="evidence" value="ECO:0007669"/>
    <property type="project" value="InterPro"/>
</dbReference>
<keyword evidence="4" id="KW-0997">Cell inner membrane</keyword>
<keyword evidence="7" id="KW-0812">Transmembrane</keyword>
<keyword evidence="8" id="KW-0378">Hydrolase</keyword>
<dbReference type="Gene3D" id="3.90.1310.10">
    <property type="entry name" value="Penicillin-binding protein 2a (Domain 2)"/>
    <property type="match status" value="1"/>
</dbReference>
<evidence type="ECO:0000259" key="14">
    <source>
        <dbReference type="Pfam" id="PF00905"/>
    </source>
</evidence>
<feature type="domain" description="Penicillin-binding protein transpeptidase" evidence="14">
    <location>
        <begin position="247"/>
        <end position="578"/>
    </location>
</feature>
<dbReference type="GO" id="GO:0008360">
    <property type="term" value="P:regulation of cell shape"/>
    <property type="evidence" value="ECO:0007669"/>
    <property type="project" value="UniProtKB-KW"/>
</dbReference>
<evidence type="ECO:0000313" key="16">
    <source>
        <dbReference type="EMBL" id="SFW72619.1"/>
    </source>
</evidence>
<dbReference type="FunFam" id="3.40.710.10:FF:000024">
    <property type="entry name" value="Penicillin-binding protein 2"/>
    <property type="match status" value="1"/>
</dbReference>
<dbReference type="Gene3D" id="3.40.710.10">
    <property type="entry name" value="DD-peptidase/beta-lactamase superfamily"/>
    <property type="match status" value="1"/>
</dbReference>
<evidence type="ECO:0000256" key="7">
    <source>
        <dbReference type="ARBA" id="ARBA00022692"/>
    </source>
</evidence>
<evidence type="ECO:0000256" key="12">
    <source>
        <dbReference type="ARBA" id="ARBA00023136"/>
    </source>
</evidence>
<keyword evidence="3" id="KW-1003">Cell membrane</keyword>
<dbReference type="Pfam" id="PF03717">
    <property type="entry name" value="PBP_dimer"/>
    <property type="match status" value="1"/>
</dbReference>
<dbReference type="SUPFAM" id="SSF56601">
    <property type="entry name" value="beta-lactamase/transpeptidase-like"/>
    <property type="match status" value="1"/>
</dbReference>
<dbReference type="PANTHER" id="PTHR30627">
    <property type="entry name" value="PEPTIDOGLYCAN D,D-TRANSPEPTIDASE"/>
    <property type="match status" value="1"/>
</dbReference>
<dbReference type="OrthoDB" id="9766847at2"/>